<dbReference type="AlphaFoldDB" id="A0A0E9QIV5"/>
<accession>A0A0E9QIV5</accession>
<organism evidence="1">
    <name type="scientific">Anguilla anguilla</name>
    <name type="common">European freshwater eel</name>
    <name type="synonym">Muraena anguilla</name>
    <dbReference type="NCBI Taxonomy" id="7936"/>
    <lineage>
        <taxon>Eukaryota</taxon>
        <taxon>Metazoa</taxon>
        <taxon>Chordata</taxon>
        <taxon>Craniata</taxon>
        <taxon>Vertebrata</taxon>
        <taxon>Euteleostomi</taxon>
        <taxon>Actinopterygii</taxon>
        <taxon>Neopterygii</taxon>
        <taxon>Teleostei</taxon>
        <taxon>Anguilliformes</taxon>
        <taxon>Anguillidae</taxon>
        <taxon>Anguilla</taxon>
    </lineage>
</organism>
<reference evidence="1" key="2">
    <citation type="journal article" date="2015" name="Fish Shellfish Immunol.">
        <title>Early steps in the European eel (Anguilla anguilla)-Vibrio vulnificus interaction in the gills: Role of the RtxA13 toxin.</title>
        <authorList>
            <person name="Callol A."/>
            <person name="Pajuelo D."/>
            <person name="Ebbesson L."/>
            <person name="Teles M."/>
            <person name="MacKenzie S."/>
            <person name="Amaro C."/>
        </authorList>
    </citation>
    <scope>NUCLEOTIDE SEQUENCE</scope>
</reference>
<proteinExistence type="predicted"/>
<reference evidence="1" key="1">
    <citation type="submission" date="2014-11" db="EMBL/GenBank/DDBJ databases">
        <authorList>
            <person name="Amaro Gonzalez C."/>
        </authorList>
    </citation>
    <scope>NUCLEOTIDE SEQUENCE</scope>
</reference>
<protein>
    <submittedName>
        <fullName evidence="1">Uncharacterized protein</fullName>
    </submittedName>
</protein>
<evidence type="ECO:0000313" key="1">
    <source>
        <dbReference type="EMBL" id="JAH16023.1"/>
    </source>
</evidence>
<sequence length="40" mass="4740">MLHRKIQLGAGHGFAHVHYNSPLLVWKPENYQTWEPEEII</sequence>
<dbReference type="EMBL" id="GBXM01092554">
    <property type="protein sequence ID" value="JAH16023.1"/>
    <property type="molecule type" value="Transcribed_RNA"/>
</dbReference>
<name>A0A0E9QIV5_ANGAN</name>